<keyword evidence="3" id="KW-1185">Reference proteome</keyword>
<name>A0A9P9IPR5_9PLEO</name>
<evidence type="ECO:0000313" key="2">
    <source>
        <dbReference type="EMBL" id="KAH7126814.1"/>
    </source>
</evidence>
<feature type="region of interest" description="Disordered" evidence="1">
    <location>
        <begin position="59"/>
        <end position="80"/>
    </location>
</feature>
<evidence type="ECO:0000256" key="1">
    <source>
        <dbReference type="SAM" id="MobiDB-lite"/>
    </source>
</evidence>
<feature type="compositionally biased region" description="Low complexity" evidence="1">
    <location>
        <begin position="210"/>
        <end position="219"/>
    </location>
</feature>
<protein>
    <submittedName>
        <fullName evidence="2">Uncharacterized protein</fullName>
    </submittedName>
</protein>
<feature type="compositionally biased region" description="Basic and acidic residues" evidence="1">
    <location>
        <begin position="404"/>
        <end position="433"/>
    </location>
</feature>
<dbReference type="Proteomes" id="UP000700596">
    <property type="component" value="Unassembled WGS sequence"/>
</dbReference>
<dbReference type="AlphaFoldDB" id="A0A9P9IPR5"/>
<organism evidence="2 3">
    <name type="scientific">Dendryphion nanum</name>
    <dbReference type="NCBI Taxonomy" id="256645"/>
    <lineage>
        <taxon>Eukaryota</taxon>
        <taxon>Fungi</taxon>
        <taxon>Dikarya</taxon>
        <taxon>Ascomycota</taxon>
        <taxon>Pezizomycotina</taxon>
        <taxon>Dothideomycetes</taxon>
        <taxon>Pleosporomycetidae</taxon>
        <taxon>Pleosporales</taxon>
        <taxon>Torulaceae</taxon>
        <taxon>Dendryphion</taxon>
    </lineage>
</organism>
<feature type="region of interest" description="Disordered" evidence="1">
    <location>
        <begin position="393"/>
        <end position="433"/>
    </location>
</feature>
<reference evidence="2" key="1">
    <citation type="journal article" date="2021" name="Nat. Commun.">
        <title>Genetic determinants of endophytism in the Arabidopsis root mycobiome.</title>
        <authorList>
            <person name="Mesny F."/>
            <person name="Miyauchi S."/>
            <person name="Thiergart T."/>
            <person name="Pickel B."/>
            <person name="Atanasova L."/>
            <person name="Karlsson M."/>
            <person name="Huettel B."/>
            <person name="Barry K.W."/>
            <person name="Haridas S."/>
            <person name="Chen C."/>
            <person name="Bauer D."/>
            <person name="Andreopoulos W."/>
            <person name="Pangilinan J."/>
            <person name="LaButti K."/>
            <person name="Riley R."/>
            <person name="Lipzen A."/>
            <person name="Clum A."/>
            <person name="Drula E."/>
            <person name="Henrissat B."/>
            <person name="Kohler A."/>
            <person name="Grigoriev I.V."/>
            <person name="Martin F.M."/>
            <person name="Hacquard S."/>
        </authorList>
    </citation>
    <scope>NUCLEOTIDE SEQUENCE</scope>
    <source>
        <strain evidence="2">MPI-CAGE-CH-0243</strain>
    </source>
</reference>
<feature type="region of interest" description="Disordered" evidence="1">
    <location>
        <begin position="206"/>
        <end position="318"/>
    </location>
</feature>
<accession>A0A9P9IPR5</accession>
<comment type="caution">
    <text evidence="2">The sequence shown here is derived from an EMBL/GenBank/DDBJ whole genome shotgun (WGS) entry which is preliminary data.</text>
</comment>
<sequence>MSHSLDIENKGIFITLPSPLMIPPRPDQIISFHMASTIGSHPPSPLTKLTLMDSNASTSENTAHHWDEYEKRAKDNAKKREMKISSEDHDSHAAQSVLNGNVLDDIIKSYGPMSSPGTPHFTSSSSTSPKWDFSFHKASQRKINSEPSPTTVAICKSCHESINSARGICEKCVRTIRFNGKNEMTTPPASPIQKNFTFTELPKLRKNSMSEETSPTSSPRCRPHRSPTHQLIDPPIRLSSLQSMANKQQPSPSHSQPLAPRKHSLAEPGELSIRLHATRKCIPTPTARTQPSSPTTPPPTSYPHTPTHSSNPCTRRSSLANVTTPPCYIRHDSATPSELSTLFPYMSNSTTPPSVGQASNALQTTTSAWDEWDSDGEGEEKIGLVGYWRGRKWSRSRGSPVEGGARRESVGKEDSVHEGRRGETREKEREKEKGKVRGFVRVISCGCGE</sequence>
<proteinExistence type="predicted"/>
<dbReference type="EMBL" id="JAGMWT010000006">
    <property type="protein sequence ID" value="KAH7126814.1"/>
    <property type="molecule type" value="Genomic_DNA"/>
</dbReference>
<gene>
    <name evidence="2" type="ORF">B0J11DRAFT_567581</name>
</gene>
<feature type="compositionally biased region" description="Basic and acidic residues" evidence="1">
    <location>
        <begin position="62"/>
        <end position="80"/>
    </location>
</feature>
<feature type="compositionally biased region" description="Low complexity" evidence="1">
    <location>
        <begin position="302"/>
        <end position="312"/>
    </location>
</feature>
<evidence type="ECO:0000313" key="3">
    <source>
        <dbReference type="Proteomes" id="UP000700596"/>
    </source>
</evidence>
<dbReference type="OrthoDB" id="3795190at2759"/>
<feature type="compositionally biased region" description="Low complexity" evidence="1">
    <location>
        <begin position="283"/>
        <end position="293"/>
    </location>
</feature>
<feature type="compositionally biased region" description="Polar residues" evidence="1">
    <location>
        <begin position="239"/>
        <end position="256"/>
    </location>
</feature>